<evidence type="ECO:0000256" key="3">
    <source>
        <dbReference type="ARBA" id="ARBA00023033"/>
    </source>
</evidence>
<accession>A0ABQ8V1V6</accession>
<keyword evidence="2" id="KW-0560">Oxidoreductase</keyword>
<comment type="caution">
    <text evidence="4">The sequence shown here is derived from an EMBL/GenBank/DDBJ whole genome shotgun (WGS) entry which is preliminary data.</text>
</comment>
<keyword evidence="5" id="KW-1185">Reference proteome</keyword>
<dbReference type="PANTHER" id="PTHR13789:SF309">
    <property type="entry name" value="PUTATIVE (AFU_ORTHOLOGUE AFUA_6G14510)-RELATED"/>
    <property type="match status" value="1"/>
</dbReference>
<dbReference type="Gene3D" id="3.50.50.60">
    <property type="entry name" value="FAD/NAD(P)-binding domain"/>
    <property type="match status" value="2"/>
</dbReference>
<reference evidence="4" key="1">
    <citation type="submission" date="2022-08" db="EMBL/GenBank/DDBJ databases">
        <title>A Global Phylogenomic Analysis of the Shiitake Genus Lentinula.</title>
        <authorList>
            <consortium name="DOE Joint Genome Institute"/>
            <person name="Sierra-Patev S."/>
            <person name="Min B."/>
            <person name="Naranjo-Ortiz M."/>
            <person name="Looney B."/>
            <person name="Konkel Z."/>
            <person name="Slot J.C."/>
            <person name="Sakamoto Y."/>
            <person name="Steenwyk J.L."/>
            <person name="Rokas A."/>
            <person name="Carro J."/>
            <person name="Camarero S."/>
            <person name="Ferreira P."/>
            <person name="Molpeceres G."/>
            <person name="Ruiz-Duenas F.J."/>
            <person name="Serrano A."/>
            <person name="Henrissat B."/>
            <person name="Drula E."/>
            <person name="Hughes K.W."/>
            <person name="Mata J.L."/>
            <person name="Ishikawa N.K."/>
            <person name="Vargas-Isla R."/>
            <person name="Ushijima S."/>
            <person name="Smith C.A."/>
            <person name="Ahrendt S."/>
            <person name="Andreopoulos W."/>
            <person name="He G."/>
            <person name="Labutti K."/>
            <person name="Lipzen A."/>
            <person name="Ng V."/>
            <person name="Riley R."/>
            <person name="Sandor L."/>
            <person name="Barry K."/>
            <person name="Martinez A.T."/>
            <person name="Xiao Y."/>
            <person name="Gibbons J.G."/>
            <person name="Terashima K."/>
            <person name="Grigoriev I.V."/>
            <person name="Hibbett D.S."/>
        </authorList>
    </citation>
    <scope>NUCLEOTIDE SEQUENCE</scope>
    <source>
        <strain evidence="4">RHP3577 ss4</strain>
    </source>
</reference>
<evidence type="ECO:0000313" key="5">
    <source>
        <dbReference type="Proteomes" id="UP001150217"/>
    </source>
</evidence>
<organism evidence="4 5">
    <name type="scientific">Lentinula lateritia</name>
    <dbReference type="NCBI Taxonomy" id="40482"/>
    <lineage>
        <taxon>Eukaryota</taxon>
        <taxon>Fungi</taxon>
        <taxon>Dikarya</taxon>
        <taxon>Basidiomycota</taxon>
        <taxon>Agaricomycotina</taxon>
        <taxon>Agaricomycetes</taxon>
        <taxon>Agaricomycetidae</taxon>
        <taxon>Agaricales</taxon>
        <taxon>Marasmiineae</taxon>
        <taxon>Omphalotaceae</taxon>
        <taxon>Lentinula</taxon>
    </lineage>
</organism>
<sequence>MIHDSRHPMFFQVNLKLLHECGDWGTIDRACALYSSNITILTNTRVVSYDFDKPGVRTGSGEEYTGDVIISADGIKSERFTGWCPAVHQLCCMAGEYVKWKLVELERPLGRWVDESGRVGVLGDAAHPMMPYLAQGAAQVMEDAAALRYALSSHLSTPTPLSSCIPSALSLYQSLRAPRASYITSNTQILQEWLHLHDGPAQEARDTLMALGDSEHNPIFWASAVRRDWLFGWEVGDHAKAIHAKEEEEKIGMGIPRFPPLPPREASVYPGKNLRAKLFG</sequence>
<evidence type="ECO:0000313" key="4">
    <source>
        <dbReference type="EMBL" id="KAJ4469839.1"/>
    </source>
</evidence>
<gene>
    <name evidence="4" type="ORF">C8R41DRAFT_870906</name>
</gene>
<protein>
    <recommendedName>
        <fullName evidence="6">FAD-binding domain-containing protein</fullName>
    </recommendedName>
</protein>
<dbReference type="PANTHER" id="PTHR13789">
    <property type="entry name" value="MONOOXYGENASE"/>
    <property type="match status" value="1"/>
</dbReference>
<dbReference type="EMBL" id="JANVFT010000094">
    <property type="protein sequence ID" value="KAJ4469839.1"/>
    <property type="molecule type" value="Genomic_DNA"/>
</dbReference>
<dbReference type="SUPFAM" id="SSF51905">
    <property type="entry name" value="FAD/NAD(P)-binding domain"/>
    <property type="match status" value="1"/>
</dbReference>
<name>A0ABQ8V1V6_9AGAR</name>
<evidence type="ECO:0000256" key="2">
    <source>
        <dbReference type="ARBA" id="ARBA00023002"/>
    </source>
</evidence>
<evidence type="ECO:0000256" key="1">
    <source>
        <dbReference type="ARBA" id="ARBA00007992"/>
    </source>
</evidence>
<dbReference type="Proteomes" id="UP001150217">
    <property type="component" value="Unassembled WGS sequence"/>
</dbReference>
<keyword evidence="3" id="KW-0503">Monooxygenase</keyword>
<dbReference type="InterPro" id="IPR036188">
    <property type="entry name" value="FAD/NAD-bd_sf"/>
</dbReference>
<proteinExistence type="inferred from homology"/>
<evidence type="ECO:0008006" key="6">
    <source>
        <dbReference type="Google" id="ProtNLM"/>
    </source>
</evidence>
<comment type="similarity">
    <text evidence="1">Belongs to the paxM FAD-dependent monooxygenase family.</text>
</comment>
<dbReference type="InterPro" id="IPR050493">
    <property type="entry name" value="FAD-dep_Monooxygenase_BioMet"/>
</dbReference>